<feature type="region of interest" description="Disordered" evidence="7">
    <location>
        <begin position="84"/>
        <end position="119"/>
    </location>
</feature>
<reference evidence="10" key="1">
    <citation type="journal article" date="2019" name="Nat. Commun.">
        <title>Expansion of phycobilisome linker gene families in mesophilic red algae.</title>
        <authorList>
            <person name="Lee J."/>
            <person name="Kim D."/>
            <person name="Bhattacharya D."/>
            <person name="Yoon H.S."/>
        </authorList>
    </citation>
    <scope>NUCLEOTIDE SEQUENCE [LARGE SCALE GENOMIC DNA]</scope>
    <source>
        <strain evidence="10">CCMP 1328</strain>
    </source>
</reference>
<dbReference type="Proteomes" id="UP000324585">
    <property type="component" value="Unassembled WGS sequence"/>
</dbReference>
<evidence type="ECO:0000256" key="4">
    <source>
        <dbReference type="ARBA" id="ARBA00023014"/>
    </source>
</evidence>
<keyword evidence="5" id="KW-0676">Redox-active center</keyword>
<dbReference type="PROSITE" id="PS51354">
    <property type="entry name" value="GLUTAREDOXIN_2"/>
    <property type="match status" value="1"/>
</dbReference>
<dbReference type="GO" id="GO:0005739">
    <property type="term" value="C:mitochondrion"/>
    <property type="evidence" value="ECO:0007669"/>
    <property type="project" value="UniProtKB-ARBA"/>
</dbReference>
<dbReference type="Pfam" id="PF00462">
    <property type="entry name" value="Glutaredoxin"/>
    <property type="match status" value="1"/>
</dbReference>
<evidence type="ECO:0000256" key="5">
    <source>
        <dbReference type="ARBA" id="ARBA00023284"/>
    </source>
</evidence>
<keyword evidence="3" id="KW-0408">Iron</keyword>
<comment type="caution">
    <text evidence="9">The sequence shown here is derived from an EMBL/GenBank/DDBJ whole genome shotgun (WGS) entry which is preliminary data.</text>
</comment>
<feature type="domain" description="Glutaredoxin" evidence="8">
    <location>
        <begin position="133"/>
        <end position="197"/>
    </location>
</feature>
<dbReference type="PANTHER" id="PTHR10293">
    <property type="entry name" value="GLUTAREDOXIN FAMILY MEMBER"/>
    <property type="match status" value="1"/>
</dbReference>
<proteinExistence type="predicted"/>
<protein>
    <recommendedName>
        <fullName evidence="6">Uncharacterized monothiol glutaredoxin ycf64</fullName>
    </recommendedName>
</protein>
<dbReference type="InterPro" id="IPR033658">
    <property type="entry name" value="GRX_PICOT-like"/>
</dbReference>
<evidence type="ECO:0000313" key="9">
    <source>
        <dbReference type="EMBL" id="KAA8495386.1"/>
    </source>
</evidence>
<keyword evidence="2" id="KW-0479">Metal-binding</keyword>
<dbReference type="InterPro" id="IPR002109">
    <property type="entry name" value="Glutaredoxin"/>
</dbReference>
<dbReference type="CDD" id="cd03028">
    <property type="entry name" value="GRX_PICOT_like"/>
    <property type="match status" value="1"/>
</dbReference>
<dbReference type="NCBIfam" id="TIGR00365">
    <property type="entry name" value="Grx4 family monothiol glutaredoxin"/>
    <property type="match status" value="1"/>
</dbReference>
<dbReference type="SUPFAM" id="SSF52833">
    <property type="entry name" value="Thioredoxin-like"/>
    <property type="match status" value="1"/>
</dbReference>
<keyword evidence="4" id="KW-0411">Iron-sulfur</keyword>
<dbReference type="PANTHER" id="PTHR10293:SF16">
    <property type="entry name" value="GLUTAREDOXIN-RELATED PROTEIN 5, MITOCHONDRIAL"/>
    <property type="match status" value="1"/>
</dbReference>
<dbReference type="GO" id="GO:0051537">
    <property type="term" value="F:2 iron, 2 sulfur cluster binding"/>
    <property type="evidence" value="ECO:0007669"/>
    <property type="project" value="UniProtKB-KW"/>
</dbReference>
<keyword evidence="10" id="KW-1185">Reference proteome</keyword>
<name>A0A5J4YVJ1_PORPP</name>
<sequence>MEFAVRSACRRALMPGGIHFALPRSSEGWKLASRQVATRPDWSRFMHAATPWRTSRGMARQQCCVGDGATPATQMKRALHAAPIARSPNQSGGVDEDSDADFQPKVKQPAGGGDAGGADIMDRIKGDVSTDKVVLYMKGLPSAPQCGFSLRTVQILKAIGVEFRAYNVLANPELREGIKRYSHWPTVPQLFVGGEFVGGCDIVEQMAQSGELLTMLKESGAKMPTEGSST</sequence>
<evidence type="ECO:0000259" key="8">
    <source>
        <dbReference type="Pfam" id="PF00462"/>
    </source>
</evidence>
<accession>A0A5J4YVJ1</accession>
<evidence type="ECO:0000256" key="3">
    <source>
        <dbReference type="ARBA" id="ARBA00023004"/>
    </source>
</evidence>
<dbReference type="AlphaFoldDB" id="A0A5J4YVJ1"/>
<dbReference type="Gene3D" id="3.40.30.10">
    <property type="entry name" value="Glutaredoxin"/>
    <property type="match status" value="1"/>
</dbReference>
<evidence type="ECO:0000256" key="2">
    <source>
        <dbReference type="ARBA" id="ARBA00022723"/>
    </source>
</evidence>
<dbReference type="EMBL" id="VRMN01000003">
    <property type="protein sequence ID" value="KAA8495386.1"/>
    <property type="molecule type" value="Genomic_DNA"/>
</dbReference>
<evidence type="ECO:0000256" key="7">
    <source>
        <dbReference type="SAM" id="MobiDB-lite"/>
    </source>
</evidence>
<dbReference type="InterPro" id="IPR036249">
    <property type="entry name" value="Thioredoxin-like_sf"/>
</dbReference>
<evidence type="ECO:0000256" key="6">
    <source>
        <dbReference type="ARBA" id="ARBA00068246"/>
    </source>
</evidence>
<dbReference type="GO" id="GO:0046872">
    <property type="term" value="F:metal ion binding"/>
    <property type="evidence" value="ECO:0007669"/>
    <property type="project" value="UniProtKB-KW"/>
</dbReference>
<organism evidence="9 10">
    <name type="scientific">Porphyridium purpureum</name>
    <name type="common">Red alga</name>
    <name type="synonym">Porphyridium cruentum</name>
    <dbReference type="NCBI Taxonomy" id="35688"/>
    <lineage>
        <taxon>Eukaryota</taxon>
        <taxon>Rhodophyta</taxon>
        <taxon>Bangiophyceae</taxon>
        <taxon>Porphyridiales</taxon>
        <taxon>Porphyridiaceae</taxon>
        <taxon>Porphyridium</taxon>
    </lineage>
</organism>
<dbReference type="OrthoDB" id="415696at2759"/>
<dbReference type="InterPro" id="IPR004480">
    <property type="entry name" value="Monothiol_GRX-rel"/>
</dbReference>
<dbReference type="FunFam" id="3.40.30.10:FF:000005">
    <property type="entry name" value="Glutaredoxin 5"/>
    <property type="match status" value="1"/>
</dbReference>
<evidence type="ECO:0000256" key="1">
    <source>
        <dbReference type="ARBA" id="ARBA00022714"/>
    </source>
</evidence>
<keyword evidence="1" id="KW-0001">2Fe-2S</keyword>
<evidence type="ECO:0000313" key="10">
    <source>
        <dbReference type="Proteomes" id="UP000324585"/>
    </source>
</evidence>
<gene>
    <name evidence="9" type="ORF">FVE85_1541</name>
</gene>